<evidence type="ECO:0000313" key="3">
    <source>
        <dbReference type="Proteomes" id="UP000278398"/>
    </source>
</evidence>
<comment type="caution">
    <text evidence="2">The sequence shown here is derived from an EMBL/GenBank/DDBJ whole genome shotgun (WGS) entry which is preliminary data.</text>
</comment>
<dbReference type="Proteomes" id="UP000278398">
    <property type="component" value="Unassembled WGS sequence"/>
</dbReference>
<dbReference type="OrthoDB" id="9796962at2"/>
<reference evidence="2 3" key="1">
    <citation type="submission" date="2018-12" db="EMBL/GenBank/DDBJ databases">
        <title>Mesorhizobium carbonis sp. nov., isolated from coal mine water.</title>
        <authorList>
            <person name="Xin W."/>
            <person name="Xu Z."/>
            <person name="Xiang F."/>
            <person name="Zhang J."/>
            <person name="Xi L."/>
            <person name="Liu J."/>
        </authorList>
    </citation>
    <scope>NUCLEOTIDE SEQUENCE [LARGE SCALE GENOMIC DNA]</scope>
    <source>
        <strain evidence="2 3">B2.3</strain>
    </source>
</reference>
<sequence>MSTFLRASALDFARRTHLAGVLTATALSFAALLASAPPSLAHDFKAGDIVIDHPWSRQTPEGAKVAGGFLVLNNTGTEADRLIGVSSPISMKGEVHEMAVDDKGVMTMRPVEGGIEVPAGGSVELKPGSYHLMFMGLTARPVEGETFEATLEFEKAGKVDVEFAVEAMGGAPKHEGHGGHGG</sequence>
<name>A0A429YX08_9HYPH</name>
<protein>
    <submittedName>
        <fullName evidence="2">Copper chaperone PCu(A)C</fullName>
    </submittedName>
</protein>
<accession>A0A429YX08</accession>
<evidence type="ECO:0000256" key="1">
    <source>
        <dbReference type="SAM" id="SignalP"/>
    </source>
</evidence>
<dbReference type="InterPro" id="IPR036182">
    <property type="entry name" value="PCuAC_sf"/>
</dbReference>
<feature type="chain" id="PRO_5019326268" evidence="1">
    <location>
        <begin position="42"/>
        <end position="182"/>
    </location>
</feature>
<dbReference type="PANTHER" id="PTHR36302">
    <property type="entry name" value="BLR7088 PROTEIN"/>
    <property type="match status" value="1"/>
</dbReference>
<dbReference type="Pfam" id="PF04314">
    <property type="entry name" value="PCuAC"/>
    <property type="match status" value="1"/>
</dbReference>
<evidence type="ECO:0000313" key="2">
    <source>
        <dbReference type="EMBL" id="RST85877.1"/>
    </source>
</evidence>
<organism evidence="2 3">
    <name type="scientific">Aquibium carbonis</name>
    <dbReference type="NCBI Taxonomy" id="2495581"/>
    <lineage>
        <taxon>Bacteria</taxon>
        <taxon>Pseudomonadati</taxon>
        <taxon>Pseudomonadota</taxon>
        <taxon>Alphaproteobacteria</taxon>
        <taxon>Hyphomicrobiales</taxon>
        <taxon>Phyllobacteriaceae</taxon>
        <taxon>Aquibium</taxon>
    </lineage>
</organism>
<dbReference type="SUPFAM" id="SSF110087">
    <property type="entry name" value="DR1885-like metal-binding protein"/>
    <property type="match status" value="1"/>
</dbReference>
<keyword evidence="3" id="KW-1185">Reference proteome</keyword>
<dbReference type="EMBL" id="RWKW01000047">
    <property type="protein sequence ID" value="RST85877.1"/>
    <property type="molecule type" value="Genomic_DNA"/>
</dbReference>
<dbReference type="Gene3D" id="2.60.40.1890">
    <property type="entry name" value="PCu(A)C copper chaperone"/>
    <property type="match status" value="1"/>
</dbReference>
<feature type="signal peptide" evidence="1">
    <location>
        <begin position="1"/>
        <end position="41"/>
    </location>
</feature>
<dbReference type="PANTHER" id="PTHR36302:SF1">
    <property type="entry name" value="COPPER CHAPERONE PCU(A)C"/>
    <property type="match status" value="1"/>
</dbReference>
<dbReference type="AlphaFoldDB" id="A0A429YX08"/>
<dbReference type="InterPro" id="IPR007410">
    <property type="entry name" value="LpqE-like"/>
</dbReference>
<keyword evidence="1" id="KW-0732">Signal</keyword>
<proteinExistence type="predicted"/>
<gene>
    <name evidence="2" type="ORF">EJC49_13610</name>
</gene>
<dbReference type="RefSeq" id="WP_126700482.1">
    <property type="nucleotide sequence ID" value="NZ_RWKW01000047.1"/>
</dbReference>
<dbReference type="InterPro" id="IPR058248">
    <property type="entry name" value="Lxx211020-like"/>
</dbReference>